<evidence type="ECO:0000259" key="3">
    <source>
        <dbReference type="Pfam" id="PF01642"/>
    </source>
</evidence>
<feature type="domain" description="Methylmalonyl-CoA mutase alpha/beta chain catalytic" evidence="3">
    <location>
        <begin position="58"/>
        <end position="523"/>
    </location>
</feature>
<sequence>MSAPQQEVPGNDPARANDAEVPVARRYASYDAPEDAALRAWAEQRTAAPGPYRPRFMVYSGLGSPEMTARRLALLQELGAESFLLAADLPSQLGYDPDHELAFAQVGRAGVSCATLEDFATICSGLDLESADSVGMLANSVGHIGLAMVTSVLRDRGATGVRLVMQNDPLKEFTARGTEVHEPEQAVRIACDCVAYAIDEDLPGAALTVCSNHYDVAGAGPVLAVALAFANATVYVDELVARGYAPADVLRRMMFFLNERSDLYVGASLFRTARGIWADLVADRYGLPVAEQPVMSLMGYAHGLESADEPLVNIPRVTLSVLASMAGGVDYLCATGYDEALRIPSADAAALALRTMQVVGYEHGAMASLDPFAGSAKLNRLDAELAERVTSELQRIEDNGGALEALRNGWITRRIDEGRGTRQRQLEEGVRPMVGANVLASPRHRHLFAGSSAGEVDFAAVERDARDRLRAHKEKRDETAVRGALREVEEAAAGTANLLPPTRAALLSGATAQEIVGATRTGFAR</sequence>
<evidence type="ECO:0000313" key="4">
    <source>
        <dbReference type="EMBL" id="MDT0381102.1"/>
    </source>
</evidence>
<dbReference type="Proteomes" id="UP001183414">
    <property type="component" value="Unassembled WGS sequence"/>
</dbReference>
<dbReference type="Gene3D" id="3.20.20.240">
    <property type="entry name" value="Methylmalonyl-CoA mutase"/>
    <property type="match status" value="1"/>
</dbReference>
<proteinExistence type="predicted"/>
<dbReference type="RefSeq" id="WP_311674798.1">
    <property type="nucleotide sequence ID" value="NZ_JAVREQ010000019.1"/>
</dbReference>
<dbReference type="InterPro" id="IPR006099">
    <property type="entry name" value="MeMalonylCoA_mutase_a/b_cat"/>
</dbReference>
<evidence type="ECO:0000256" key="1">
    <source>
        <dbReference type="ARBA" id="ARBA00011870"/>
    </source>
</evidence>
<accession>A0ABU2NVT4</accession>
<dbReference type="PANTHER" id="PTHR48101">
    <property type="entry name" value="METHYLMALONYL-COA MUTASE, MITOCHONDRIAL-RELATED"/>
    <property type="match status" value="1"/>
</dbReference>
<comment type="caution">
    <text evidence="4">The sequence shown here is derived from an EMBL/GenBank/DDBJ whole genome shotgun (WGS) entry which is preliminary data.</text>
</comment>
<comment type="subunit">
    <text evidence="1">Heterodimer of an alpha and a beta chain.</text>
</comment>
<dbReference type="Pfam" id="PF01642">
    <property type="entry name" value="MM_CoA_mutase"/>
    <property type="match status" value="1"/>
</dbReference>
<gene>
    <name evidence="4" type="ORF">RM572_20310</name>
</gene>
<name>A0ABU2NVT4_9ACTN</name>
<protein>
    <submittedName>
        <fullName evidence="4">Methylmalonyl-CoA mutase family protein</fullName>
    </submittedName>
</protein>
<keyword evidence="5" id="KW-1185">Reference proteome</keyword>
<evidence type="ECO:0000256" key="2">
    <source>
        <dbReference type="SAM" id="MobiDB-lite"/>
    </source>
</evidence>
<dbReference type="InterPro" id="IPR016176">
    <property type="entry name" value="Cbl-dep_enz_cat"/>
</dbReference>
<reference evidence="5" key="1">
    <citation type="submission" date="2023-07" db="EMBL/GenBank/DDBJ databases">
        <title>30 novel species of actinomycetes from the DSMZ collection.</title>
        <authorList>
            <person name="Nouioui I."/>
        </authorList>
    </citation>
    <scope>NUCLEOTIDE SEQUENCE [LARGE SCALE GENOMIC DNA]</scope>
    <source>
        <strain evidence="5">DSM 42041</strain>
    </source>
</reference>
<dbReference type="SUPFAM" id="SSF51703">
    <property type="entry name" value="Cobalamin (vitamin B12)-dependent enzymes"/>
    <property type="match status" value="1"/>
</dbReference>
<dbReference type="PANTHER" id="PTHR48101:SF3">
    <property type="entry name" value="COENZYME B12-DEPENDENT MUTASE"/>
    <property type="match status" value="1"/>
</dbReference>
<evidence type="ECO:0000313" key="5">
    <source>
        <dbReference type="Proteomes" id="UP001183414"/>
    </source>
</evidence>
<organism evidence="4 5">
    <name type="scientific">Streptomyces hazeniae</name>
    <dbReference type="NCBI Taxonomy" id="3075538"/>
    <lineage>
        <taxon>Bacteria</taxon>
        <taxon>Bacillati</taxon>
        <taxon>Actinomycetota</taxon>
        <taxon>Actinomycetes</taxon>
        <taxon>Kitasatosporales</taxon>
        <taxon>Streptomycetaceae</taxon>
        <taxon>Streptomyces</taxon>
    </lineage>
</organism>
<dbReference type="EMBL" id="JAVREQ010000019">
    <property type="protein sequence ID" value="MDT0381102.1"/>
    <property type="molecule type" value="Genomic_DNA"/>
</dbReference>
<feature type="region of interest" description="Disordered" evidence="2">
    <location>
        <begin position="1"/>
        <end position="22"/>
    </location>
</feature>